<dbReference type="PANTHER" id="PTHR31793">
    <property type="entry name" value="4-HYDROXYBENZOYL-COA THIOESTERASE FAMILY MEMBER"/>
    <property type="match status" value="1"/>
</dbReference>
<dbReference type="InterPro" id="IPR050563">
    <property type="entry name" value="4-hydroxybenzoyl-CoA_TE"/>
</dbReference>
<evidence type="ECO:0000259" key="1">
    <source>
        <dbReference type="Pfam" id="PF01643"/>
    </source>
</evidence>
<gene>
    <name evidence="3" type="ORF">HLB23_33065</name>
</gene>
<evidence type="ECO:0000313" key="4">
    <source>
        <dbReference type="Proteomes" id="UP000586827"/>
    </source>
</evidence>
<sequence>MGTANSTIQQSGIAFPLPPCPDAPAAYTVSWPVRLGDTDGQERLRLDAIARYAMDIGYEQLEAAEEGHLHLAWLVRRTVIDVVRPIEFGDRVTLRRWPSAMSNRWFNARIQIDSERGGLIEAEQFLINIDPEAARPARMSDRFMAPMLAVTTEHRLRWQAALQPISPAADGAGRSFQLRVTDVDRLGHVNNAVHWEAVEEGLALHPELGTAPYRAIVEHVGAVMGADDVVIRTRRADTGLDIQLEVDGSARTLARISPLNY</sequence>
<evidence type="ECO:0000259" key="2">
    <source>
        <dbReference type="Pfam" id="PF20791"/>
    </source>
</evidence>
<dbReference type="SUPFAM" id="SSF54637">
    <property type="entry name" value="Thioesterase/thiol ester dehydrase-isomerase"/>
    <property type="match status" value="2"/>
</dbReference>
<dbReference type="EMBL" id="JABELX010000015">
    <property type="protein sequence ID" value="NNH74626.1"/>
    <property type="molecule type" value="Genomic_DNA"/>
</dbReference>
<protein>
    <submittedName>
        <fullName evidence="3">Acyl-[acyl-carrier-protein] thioesterase</fullName>
    </submittedName>
</protein>
<dbReference type="InterPro" id="IPR002864">
    <property type="entry name" value="Acyl-ACP_thioesterase_NHD"/>
</dbReference>
<keyword evidence="4" id="KW-1185">Reference proteome</keyword>
<dbReference type="Proteomes" id="UP000586827">
    <property type="component" value="Unassembled WGS sequence"/>
</dbReference>
<dbReference type="CDD" id="cd00586">
    <property type="entry name" value="4HBT"/>
    <property type="match status" value="1"/>
</dbReference>
<dbReference type="GO" id="GO:0047617">
    <property type="term" value="F:fatty acyl-CoA hydrolase activity"/>
    <property type="evidence" value="ECO:0007669"/>
    <property type="project" value="TreeGrafter"/>
</dbReference>
<dbReference type="AlphaFoldDB" id="A0A849C9V3"/>
<dbReference type="Gene3D" id="3.10.129.10">
    <property type="entry name" value="Hotdog Thioesterase"/>
    <property type="match status" value="1"/>
</dbReference>
<dbReference type="PANTHER" id="PTHR31793:SF24">
    <property type="entry name" value="LONG-CHAIN ACYL-COA THIOESTERASE FADM"/>
    <property type="match status" value="1"/>
</dbReference>
<organism evidence="3 4">
    <name type="scientific">Nocardia uniformis</name>
    <dbReference type="NCBI Taxonomy" id="53432"/>
    <lineage>
        <taxon>Bacteria</taxon>
        <taxon>Bacillati</taxon>
        <taxon>Actinomycetota</taxon>
        <taxon>Actinomycetes</taxon>
        <taxon>Mycobacteriales</taxon>
        <taxon>Nocardiaceae</taxon>
        <taxon>Nocardia</taxon>
    </lineage>
</organism>
<name>A0A849C9V3_9NOCA</name>
<dbReference type="Pfam" id="PF20791">
    <property type="entry name" value="Acyl-ACP_TE_C"/>
    <property type="match status" value="1"/>
</dbReference>
<evidence type="ECO:0000313" key="3">
    <source>
        <dbReference type="EMBL" id="NNH74626.1"/>
    </source>
</evidence>
<reference evidence="3 4" key="1">
    <citation type="submission" date="2020-05" db="EMBL/GenBank/DDBJ databases">
        <title>MicrobeNet Type strains.</title>
        <authorList>
            <person name="Nicholson A.C."/>
        </authorList>
    </citation>
    <scope>NUCLEOTIDE SEQUENCE [LARGE SCALE GENOMIC DNA]</scope>
    <source>
        <strain evidence="3 4">JCM 3224</strain>
    </source>
</reference>
<feature type="domain" description="Acyl-ACP thioesterase-like C-terminal" evidence="2">
    <location>
        <begin position="173"/>
        <end position="235"/>
    </location>
</feature>
<dbReference type="Pfam" id="PF01643">
    <property type="entry name" value="Acyl-ACP_TE"/>
    <property type="match status" value="1"/>
</dbReference>
<proteinExistence type="predicted"/>
<dbReference type="GO" id="GO:0006633">
    <property type="term" value="P:fatty acid biosynthetic process"/>
    <property type="evidence" value="ECO:0007669"/>
    <property type="project" value="InterPro"/>
</dbReference>
<feature type="domain" description="Acyl-ACP thioesterase N-terminal hotdog" evidence="1">
    <location>
        <begin position="26"/>
        <end position="146"/>
    </location>
</feature>
<dbReference type="InterPro" id="IPR049427">
    <property type="entry name" value="Acyl-ACP_TE_C"/>
</dbReference>
<dbReference type="InterPro" id="IPR029069">
    <property type="entry name" value="HotDog_dom_sf"/>
</dbReference>
<accession>A0A849C9V3</accession>
<comment type="caution">
    <text evidence="3">The sequence shown here is derived from an EMBL/GenBank/DDBJ whole genome shotgun (WGS) entry which is preliminary data.</text>
</comment>